<dbReference type="PANTHER" id="PTHR48111:SF22">
    <property type="entry name" value="REGULATOR OF RPOS"/>
    <property type="match status" value="1"/>
</dbReference>
<dbReference type="eggNOG" id="COG0745">
    <property type="taxonomic scope" value="Bacteria"/>
</dbReference>
<dbReference type="GO" id="GO:0000976">
    <property type="term" value="F:transcription cis-regulatory region binding"/>
    <property type="evidence" value="ECO:0007669"/>
    <property type="project" value="TreeGrafter"/>
</dbReference>
<dbReference type="CDD" id="cd17624">
    <property type="entry name" value="REC_OmpR_PmrA-like"/>
    <property type="match status" value="1"/>
</dbReference>
<dbReference type="SUPFAM" id="SSF52172">
    <property type="entry name" value="CheY-like"/>
    <property type="match status" value="1"/>
</dbReference>
<feature type="domain" description="Response regulatory" evidence="8">
    <location>
        <begin position="10"/>
        <end position="125"/>
    </location>
</feature>
<dbReference type="InterPro" id="IPR016032">
    <property type="entry name" value="Sig_transdc_resp-reg_C-effctor"/>
</dbReference>
<evidence type="ECO:0000256" key="6">
    <source>
        <dbReference type="PROSITE-ProRule" id="PRU00169"/>
    </source>
</evidence>
<evidence type="ECO:0000259" key="9">
    <source>
        <dbReference type="PROSITE" id="PS51755"/>
    </source>
</evidence>
<dbReference type="GO" id="GO:0005829">
    <property type="term" value="C:cytosol"/>
    <property type="evidence" value="ECO:0007669"/>
    <property type="project" value="TreeGrafter"/>
</dbReference>
<dbReference type="PROSITE" id="PS50110">
    <property type="entry name" value="RESPONSE_REGULATORY"/>
    <property type="match status" value="1"/>
</dbReference>
<dbReference type="InterPro" id="IPR001789">
    <property type="entry name" value="Sig_transdc_resp-reg_receiver"/>
</dbReference>
<evidence type="ECO:0000256" key="4">
    <source>
        <dbReference type="ARBA" id="ARBA00023125"/>
    </source>
</evidence>
<evidence type="ECO:0000259" key="8">
    <source>
        <dbReference type="PROSITE" id="PS50110"/>
    </source>
</evidence>
<dbReference type="GO" id="GO:0006355">
    <property type="term" value="P:regulation of DNA-templated transcription"/>
    <property type="evidence" value="ECO:0007669"/>
    <property type="project" value="InterPro"/>
</dbReference>
<dbReference type="STRING" id="416169.RHOFW104T7_00350"/>
<keyword evidence="5" id="KW-0804">Transcription</keyword>
<dbReference type="AlphaFoldDB" id="A0A154QE18"/>
<evidence type="ECO:0000256" key="2">
    <source>
        <dbReference type="ARBA" id="ARBA00023012"/>
    </source>
</evidence>
<dbReference type="PROSITE" id="PS51755">
    <property type="entry name" value="OMPR_PHOB"/>
    <property type="match status" value="1"/>
</dbReference>
<keyword evidence="11" id="KW-1185">Reference proteome</keyword>
<evidence type="ECO:0000256" key="1">
    <source>
        <dbReference type="ARBA" id="ARBA00022553"/>
    </source>
</evidence>
<dbReference type="Pfam" id="PF00486">
    <property type="entry name" value="Trans_reg_C"/>
    <property type="match status" value="1"/>
</dbReference>
<evidence type="ECO:0000256" key="7">
    <source>
        <dbReference type="PROSITE-ProRule" id="PRU01091"/>
    </source>
</evidence>
<dbReference type="SMART" id="SM00862">
    <property type="entry name" value="Trans_reg_C"/>
    <property type="match status" value="1"/>
</dbReference>
<dbReference type="Pfam" id="PF00072">
    <property type="entry name" value="Response_reg"/>
    <property type="match status" value="1"/>
</dbReference>
<keyword evidence="3" id="KW-0805">Transcription regulation</keyword>
<evidence type="ECO:0000256" key="3">
    <source>
        <dbReference type="ARBA" id="ARBA00023015"/>
    </source>
</evidence>
<keyword evidence="4 7" id="KW-0238">DNA-binding</keyword>
<reference evidence="10 11" key="1">
    <citation type="journal article" date="2016" name="MBio">
        <title>Lateral Gene Transfer in a Heavy Metal-Contaminated-Groundwater Microbial Community.</title>
        <authorList>
            <person name="Hemme C.L."/>
            <person name="Green S.J."/>
            <person name="Rishishwar L."/>
            <person name="Prakash O."/>
            <person name="Pettenato A."/>
            <person name="Chakraborty R."/>
            <person name="Deutschbauer A.M."/>
            <person name="Van Nostrand J.D."/>
            <person name="Wu L."/>
            <person name="He Z."/>
            <person name="Jordan I.K."/>
            <person name="Hazen T.C."/>
            <person name="Arkin A.P."/>
            <person name="Kostka J.E."/>
            <person name="Zhou J."/>
        </authorList>
    </citation>
    <scope>NUCLEOTIDE SEQUENCE [LARGE SCALE GENOMIC DNA]</scope>
    <source>
        <strain evidence="10 11">FW104-T7</strain>
    </source>
</reference>
<dbReference type="FunFam" id="3.40.50.2300:FF:000001">
    <property type="entry name" value="DNA-binding response regulator PhoB"/>
    <property type="match status" value="1"/>
</dbReference>
<keyword evidence="2" id="KW-0902">Two-component regulatory system</keyword>
<dbReference type="InterPro" id="IPR036388">
    <property type="entry name" value="WH-like_DNA-bd_sf"/>
</dbReference>
<proteinExistence type="predicted"/>
<evidence type="ECO:0000313" key="10">
    <source>
        <dbReference type="EMBL" id="KZC22510.1"/>
    </source>
</evidence>
<accession>A0A154QE18</accession>
<feature type="DNA-binding region" description="OmpR/PhoB-type" evidence="7">
    <location>
        <begin position="134"/>
        <end position="231"/>
    </location>
</feature>
<feature type="modified residue" description="4-aspartylphosphate" evidence="6">
    <location>
        <position position="59"/>
    </location>
</feature>
<keyword evidence="1 6" id="KW-0597">Phosphoprotein</keyword>
<evidence type="ECO:0000256" key="5">
    <source>
        <dbReference type="ARBA" id="ARBA00023163"/>
    </source>
</evidence>
<dbReference type="SMART" id="SM00448">
    <property type="entry name" value="REC"/>
    <property type="match status" value="1"/>
</dbReference>
<gene>
    <name evidence="10" type="ORF">RHOFW104T7_00350</name>
</gene>
<evidence type="ECO:0000313" key="11">
    <source>
        <dbReference type="Proteomes" id="UP000076131"/>
    </source>
</evidence>
<dbReference type="SUPFAM" id="SSF46894">
    <property type="entry name" value="C-terminal effector domain of the bipartite response regulators"/>
    <property type="match status" value="1"/>
</dbReference>
<dbReference type="Gene3D" id="1.10.10.10">
    <property type="entry name" value="Winged helix-like DNA-binding domain superfamily/Winged helix DNA-binding domain"/>
    <property type="match status" value="1"/>
</dbReference>
<dbReference type="CDD" id="cd00383">
    <property type="entry name" value="trans_reg_C"/>
    <property type="match status" value="1"/>
</dbReference>
<protein>
    <submittedName>
        <fullName evidence="10">DNA-binding response regulator</fullName>
    </submittedName>
</protein>
<dbReference type="InterPro" id="IPR011006">
    <property type="entry name" value="CheY-like_superfamily"/>
</dbReference>
<comment type="caution">
    <text evidence="10">The sequence shown here is derived from an EMBL/GenBank/DDBJ whole genome shotgun (WGS) entry which is preliminary data.</text>
</comment>
<feature type="domain" description="OmpR/PhoB-type" evidence="9">
    <location>
        <begin position="134"/>
        <end position="231"/>
    </location>
</feature>
<organism evidence="10 11">
    <name type="scientific">Rhodanobacter thiooxydans</name>
    <dbReference type="NCBI Taxonomy" id="416169"/>
    <lineage>
        <taxon>Bacteria</taxon>
        <taxon>Pseudomonadati</taxon>
        <taxon>Pseudomonadota</taxon>
        <taxon>Gammaproteobacteria</taxon>
        <taxon>Lysobacterales</taxon>
        <taxon>Rhodanobacteraceae</taxon>
        <taxon>Rhodanobacter</taxon>
    </lineage>
</organism>
<sequence length="243" mass="27256">MTVHDEQAGLILLVEDNRQIAEMIGEFLERRGYSVDYAADGVSGLHLAVSNSYDVLVLDLMLPGLDGLEVCRKLRREAKKATPVLMLTARDTLEDKLAGLEAGADDYLVKPFEVRELEARLRALIRRDRRQVSTEVLSVGDMTLDTATLRLTRDGQELTVSPIGLKLLAILMRESPRVVSRRDIEREIWGDTLPDSDTLRSHLYNLRRVIDKPFARPLLHTIHSAGYRLADLESEVASSPQTA</sequence>
<dbReference type="FunFam" id="1.10.10.10:FF:000058">
    <property type="entry name" value="DNA-binding response OmpR family regulator"/>
    <property type="match status" value="1"/>
</dbReference>
<dbReference type="GO" id="GO:0032993">
    <property type="term" value="C:protein-DNA complex"/>
    <property type="evidence" value="ECO:0007669"/>
    <property type="project" value="TreeGrafter"/>
</dbReference>
<dbReference type="PANTHER" id="PTHR48111">
    <property type="entry name" value="REGULATOR OF RPOS"/>
    <property type="match status" value="1"/>
</dbReference>
<name>A0A154QE18_9GAMM</name>
<dbReference type="Proteomes" id="UP000076131">
    <property type="component" value="Unassembled WGS sequence"/>
</dbReference>
<dbReference type="EMBL" id="LVJS01000091">
    <property type="protein sequence ID" value="KZC22510.1"/>
    <property type="molecule type" value="Genomic_DNA"/>
</dbReference>
<dbReference type="Gene3D" id="3.40.50.2300">
    <property type="match status" value="1"/>
</dbReference>
<dbReference type="InterPro" id="IPR039420">
    <property type="entry name" value="WalR-like"/>
</dbReference>
<dbReference type="Gene3D" id="6.10.250.690">
    <property type="match status" value="1"/>
</dbReference>
<dbReference type="InterPro" id="IPR001867">
    <property type="entry name" value="OmpR/PhoB-type_DNA-bd"/>
</dbReference>
<dbReference type="GO" id="GO:0000156">
    <property type="term" value="F:phosphorelay response regulator activity"/>
    <property type="evidence" value="ECO:0007669"/>
    <property type="project" value="TreeGrafter"/>
</dbReference>
<dbReference type="RefSeq" id="WP_008435757.1">
    <property type="nucleotide sequence ID" value="NZ_LVJS01000091.1"/>
</dbReference>